<dbReference type="PROSITE" id="PS51007">
    <property type="entry name" value="CYTC"/>
    <property type="match status" value="1"/>
</dbReference>
<name>A0A5C6BNQ0_9PLAN</name>
<dbReference type="SUPFAM" id="SSF48695">
    <property type="entry name" value="Multiheme cytochromes"/>
    <property type="match status" value="1"/>
</dbReference>
<dbReference type="RefSeq" id="WP_197532362.1">
    <property type="nucleotide sequence ID" value="NZ_SJPP01000001.1"/>
</dbReference>
<dbReference type="SUPFAM" id="SSF46626">
    <property type="entry name" value="Cytochrome c"/>
    <property type="match status" value="1"/>
</dbReference>
<dbReference type="AlphaFoldDB" id="A0A5C6BNQ0"/>
<dbReference type="InterPro" id="IPR036280">
    <property type="entry name" value="Multihaem_cyt_sf"/>
</dbReference>
<evidence type="ECO:0000259" key="5">
    <source>
        <dbReference type="PROSITE" id="PS51007"/>
    </source>
</evidence>
<dbReference type="GO" id="GO:0009055">
    <property type="term" value="F:electron transfer activity"/>
    <property type="evidence" value="ECO:0007669"/>
    <property type="project" value="InterPro"/>
</dbReference>
<dbReference type="GO" id="GO:0020037">
    <property type="term" value="F:heme binding"/>
    <property type="evidence" value="ECO:0007669"/>
    <property type="project" value="InterPro"/>
</dbReference>
<dbReference type="Gene3D" id="1.10.760.10">
    <property type="entry name" value="Cytochrome c-like domain"/>
    <property type="match status" value="1"/>
</dbReference>
<proteinExistence type="predicted"/>
<dbReference type="GO" id="GO:0046872">
    <property type="term" value="F:metal ion binding"/>
    <property type="evidence" value="ECO:0007669"/>
    <property type="project" value="UniProtKB-KW"/>
</dbReference>
<keyword evidence="1 4" id="KW-0349">Heme</keyword>
<organism evidence="6 7">
    <name type="scientific">Symmachiella macrocystis</name>
    <dbReference type="NCBI Taxonomy" id="2527985"/>
    <lineage>
        <taxon>Bacteria</taxon>
        <taxon>Pseudomonadati</taxon>
        <taxon>Planctomycetota</taxon>
        <taxon>Planctomycetia</taxon>
        <taxon>Planctomycetales</taxon>
        <taxon>Planctomycetaceae</taxon>
        <taxon>Symmachiella</taxon>
    </lineage>
</organism>
<gene>
    <name evidence="6" type="ORF">CA54_22120</name>
</gene>
<evidence type="ECO:0000256" key="4">
    <source>
        <dbReference type="PROSITE-ProRule" id="PRU00433"/>
    </source>
</evidence>
<dbReference type="PANTHER" id="PTHR30600">
    <property type="entry name" value="CYTOCHROME C PEROXIDASE-RELATED"/>
    <property type="match status" value="1"/>
</dbReference>
<dbReference type="InterPro" id="IPR009056">
    <property type="entry name" value="Cyt_c-like_dom"/>
</dbReference>
<feature type="domain" description="Cytochrome c" evidence="5">
    <location>
        <begin position="420"/>
        <end position="519"/>
    </location>
</feature>
<evidence type="ECO:0000256" key="1">
    <source>
        <dbReference type="ARBA" id="ARBA00022617"/>
    </source>
</evidence>
<dbReference type="PANTHER" id="PTHR30600:SF13">
    <property type="entry name" value="METHYLAMINE UTILIZATION PROTEIN"/>
    <property type="match status" value="1"/>
</dbReference>
<dbReference type="InterPro" id="IPR036909">
    <property type="entry name" value="Cyt_c-like_dom_sf"/>
</dbReference>
<comment type="caution">
    <text evidence="6">The sequence shown here is derived from an EMBL/GenBank/DDBJ whole genome shotgun (WGS) entry which is preliminary data.</text>
</comment>
<evidence type="ECO:0000256" key="3">
    <source>
        <dbReference type="ARBA" id="ARBA00023004"/>
    </source>
</evidence>
<dbReference type="EMBL" id="SJPP01000001">
    <property type="protein sequence ID" value="TWU13377.1"/>
    <property type="molecule type" value="Genomic_DNA"/>
</dbReference>
<evidence type="ECO:0000256" key="2">
    <source>
        <dbReference type="ARBA" id="ARBA00022723"/>
    </source>
</evidence>
<sequence>MKSFIKKNLSRAILVLVLLGLTFGIHLTYDKYRGTGLSRIPVGSARLEAAEPQETGDVPVTAKNVSYRRISPVKPFEEDGLKLYPTITKGMRTPFDLWNYYGRGGSSFGSPILPMRFEQWLEFHRKQKPELMADVHAYMNDRFDFSGEAIEGKSMSGGKPIMRGPVARLASVKSFEELAAMTPNEIREQDLFPYKPLAHPLQSNAHMLFPETWIKAHPEHRRIDVDLDIPDEYLPEFPPPLFLSNHKELGDVTNGQEVTLDNYYEIFDGLLTPEQMEGLKELLRPTPTTWFNHTDHRVTEKPSKGVACFDCHVNGHTNGAIELGPDSRPNMARLRTDTPTMRGNYNLMQLSSKRSIRSMDHFSEVEEYFDGDPGMQQAIGPRAAKREVTNRMGDFNSIIDYPPAEKLNPLMRLIPELATQQELRGEELFHGKAQCAKCHYGPAFVDDYMHDLRLERFFVCRPEGPIKTFPLRGIKDSPPYLHDGRCPTLHDTVEFFNLVLELKLTKREKDDLVAYLLCL</sequence>
<dbReference type="GO" id="GO:0004130">
    <property type="term" value="F:cytochrome-c peroxidase activity"/>
    <property type="evidence" value="ECO:0007669"/>
    <property type="project" value="TreeGrafter"/>
</dbReference>
<accession>A0A5C6BNQ0</accession>
<dbReference type="InterPro" id="IPR051395">
    <property type="entry name" value="Cytochrome_c_Peroxidase/MauG"/>
</dbReference>
<keyword evidence="2 4" id="KW-0479">Metal-binding</keyword>
<dbReference type="Proteomes" id="UP000320735">
    <property type="component" value="Unassembled WGS sequence"/>
</dbReference>
<protein>
    <recommendedName>
        <fullName evidence="5">Cytochrome c domain-containing protein</fullName>
    </recommendedName>
</protein>
<evidence type="ECO:0000313" key="7">
    <source>
        <dbReference type="Proteomes" id="UP000320735"/>
    </source>
</evidence>
<keyword evidence="7" id="KW-1185">Reference proteome</keyword>
<reference evidence="6 7" key="1">
    <citation type="submission" date="2019-02" db="EMBL/GenBank/DDBJ databases">
        <title>Deep-cultivation of Planctomycetes and their phenomic and genomic characterization uncovers novel biology.</title>
        <authorList>
            <person name="Wiegand S."/>
            <person name="Jogler M."/>
            <person name="Boedeker C."/>
            <person name="Pinto D."/>
            <person name="Vollmers J."/>
            <person name="Rivas-Marin E."/>
            <person name="Kohn T."/>
            <person name="Peeters S.H."/>
            <person name="Heuer A."/>
            <person name="Rast P."/>
            <person name="Oberbeckmann S."/>
            <person name="Bunk B."/>
            <person name="Jeske O."/>
            <person name="Meyerdierks A."/>
            <person name="Storesund J.E."/>
            <person name="Kallscheuer N."/>
            <person name="Luecker S."/>
            <person name="Lage O.M."/>
            <person name="Pohl T."/>
            <person name="Merkel B.J."/>
            <person name="Hornburger P."/>
            <person name="Mueller R.-W."/>
            <person name="Bruemmer F."/>
            <person name="Labrenz M."/>
            <person name="Spormann A.M."/>
            <person name="Op Den Camp H."/>
            <person name="Overmann J."/>
            <person name="Amann R."/>
            <person name="Jetten M.S.M."/>
            <person name="Mascher T."/>
            <person name="Medema M.H."/>
            <person name="Devos D.P."/>
            <person name="Kaster A.-K."/>
            <person name="Ovreas L."/>
            <person name="Rohde M."/>
            <person name="Galperin M.Y."/>
            <person name="Jogler C."/>
        </authorList>
    </citation>
    <scope>NUCLEOTIDE SEQUENCE [LARGE SCALE GENOMIC DNA]</scope>
    <source>
        <strain evidence="6 7">CA54</strain>
    </source>
</reference>
<keyword evidence="3 4" id="KW-0408">Iron</keyword>
<evidence type="ECO:0000313" key="6">
    <source>
        <dbReference type="EMBL" id="TWU13377.1"/>
    </source>
</evidence>